<evidence type="ECO:0000313" key="4">
    <source>
        <dbReference type="Proteomes" id="UP000575898"/>
    </source>
</evidence>
<gene>
    <name evidence="3" type="ORF">HNQ59_001439</name>
</gene>
<dbReference type="Gene3D" id="3.40.50.410">
    <property type="entry name" value="von Willebrand factor, type A domain"/>
    <property type="match status" value="1"/>
</dbReference>
<organism evidence="3 4">
    <name type="scientific">Chitinivorax tropicus</name>
    <dbReference type="NCBI Taxonomy" id="714531"/>
    <lineage>
        <taxon>Bacteria</taxon>
        <taxon>Pseudomonadati</taxon>
        <taxon>Pseudomonadota</taxon>
        <taxon>Betaproteobacteria</taxon>
        <taxon>Chitinivorax</taxon>
    </lineage>
</organism>
<dbReference type="PANTHER" id="PTHR41248:SF1">
    <property type="entry name" value="NORD PROTEIN"/>
    <property type="match status" value="1"/>
</dbReference>
<name>A0A840MFX9_9PROT</name>
<dbReference type="InterPro" id="IPR036465">
    <property type="entry name" value="vWFA_dom_sf"/>
</dbReference>
<dbReference type="PROSITE" id="PS50234">
    <property type="entry name" value="VWFA"/>
    <property type="match status" value="1"/>
</dbReference>
<keyword evidence="4" id="KW-1185">Reference proteome</keyword>
<dbReference type="InterPro" id="IPR002035">
    <property type="entry name" value="VWF_A"/>
</dbReference>
<dbReference type="Proteomes" id="UP000575898">
    <property type="component" value="Unassembled WGS sequence"/>
</dbReference>
<evidence type="ECO:0000259" key="2">
    <source>
        <dbReference type="PROSITE" id="PS50234"/>
    </source>
</evidence>
<dbReference type="AlphaFoldDB" id="A0A840MFX9"/>
<proteinExistence type="predicted"/>
<feature type="compositionally biased region" description="Pro residues" evidence="1">
    <location>
        <begin position="223"/>
        <end position="232"/>
    </location>
</feature>
<reference evidence="3 4" key="1">
    <citation type="submission" date="2020-08" db="EMBL/GenBank/DDBJ databases">
        <title>Genomic Encyclopedia of Type Strains, Phase IV (KMG-IV): sequencing the most valuable type-strain genomes for metagenomic binning, comparative biology and taxonomic classification.</title>
        <authorList>
            <person name="Goeker M."/>
        </authorList>
    </citation>
    <scope>NUCLEOTIDE SEQUENCE [LARGE SCALE GENOMIC DNA]</scope>
    <source>
        <strain evidence="3 4">DSM 27165</strain>
    </source>
</reference>
<comment type="caution">
    <text evidence="3">The sequence shown here is derived from an EMBL/GenBank/DDBJ whole genome shotgun (WGS) entry which is preliminary data.</text>
</comment>
<feature type="region of interest" description="Disordered" evidence="1">
    <location>
        <begin position="207"/>
        <end position="245"/>
    </location>
</feature>
<dbReference type="PANTHER" id="PTHR41248">
    <property type="entry name" value="NORD PROTEIN"/>
    <property type="match status" value="1"/>
</dbReference>
<dbReference type="EMBL" id="JACHHY010000007">
    <property type="protein sequence ID" value="MBB5018154.1"/>
    <property type="molecule type" value="Genomic_DNA"/>
</dbReference>
<dbReference type="SMART" id="SM00327">
    <property type="entry name" value="VWA"/>
    <property type="match status" value="1"/>
</dbReference>
<accession>A0A840MFX9</accession>
<sequence length="618" mass="69110">MEEVIGGWWDKLISRVAYRGHPEAAVSLADIAKLAPVFFRALGGDPGLAVAAGDASAHGARRTWLERVAGTGAHYDYAWVDEQTLFLPPKIDIFPAPALNRALYLWLIALAATQVDHTTDTTSTPADWLQRSALACQRVLEHWPGLAQTYRQLVTAHLAQRPDPASLPADEGRAERAIRAALQHPEAAQVLPATRRPPWPVALWLHPVPPAQHGGRTAGEIGDPPPSAPPQPDSDRLRKRRGEAVDMPEAKNGLLMLFRAESLFSWAEFIKVNRPLDDDESQQAAKAADDLDVLSVTRDGDTTASRVRFDLDLPSEHADDLILRDGILLPEWHYRKQRLQPDHCRLQMMLARDAQPCGLPDHLKSTARRLRGQLQALNALRTRLRGQPVGDELDLDACVRFLTDRRSGHQPEPALFSQFRHNQRDMASLLLADLSMSTDSWVNQDRRVIDVIRDALFLFSDALHAMGDQHALYGFSSVRRHHVRFQVVKGFDEPVNDQIRGRIMALKPGFYTRMGAAIRQASQILAAQPAHHRLLLVLTDGKPNDLDQYDGRYGMEDTRHAIQAARGMGLTPFCVTIDSEHQHYLPYLFGQHGYLVVSDATDLPNRLVHLYKNIVTVH</sequence>
<evidence type="ECO:0000313" key="3">
    <source>
        <dbReference type="EMBL" id="MBB5018154.1"/>
    </source>
</evidence>
<dbReference type="CDD" id="cd01454">
    <property type="entry name" value="vWA_norD_type"/>
    <property type="match status" value="1"/>
</dbReference>
<dbReference type="RefSeq" id="WP_184037003.1">
    <property type="nucleotide sequence ID" value="NZ_JACHHY010000007.1"/>
</dbReference>
<protein>
    <submittedName>
        <fullName evidence="3">Nitric oxide reductase NorD protein</fullName>
    </submittedName>
</protein>
<dbReference type="Pfam" id="PF13519">
    <property type="entry name" value="VWA_2"/>
    <property type="match status" value="1"/>
</dbReference>
<dbReference type="InterPro" id="IPR051928">
    <property type="entry name" value="NorD/CobT"/>
</dbReference>
<evidence type="ECO:0000256" key="1">
    <source>
        <dbReference type="SAM" id="MobiDB-lite"/>
    </source>
</evidence>
<feature type="domain" description="VWFA" evidence="2">
    <location>
        <begin position="425"/>
        <end position="614"/>
    </location>
</feature>
<dbReference type="SUPFAM" id="SSF53300">
    <property type="entry name" value="vWA-like"/>
    <property type="match status" value="1"/>
</dbReference>